<dbReference type="InterPro" id="IPR051533">
    <property type="entry name" value="WaaL-like"/>
</dbReference>
<feature type="domain" description="O-antigen ligase-related" evidence="6">
    <location>
        <begin position="121"/>
        <end position="265"/>
    </location>
</feature>
<evidence type="ECO:0000256" key="4">
    <source>
        <dbReference type="ARBA" id="ARBA00023136"/>
    </source>
</evidence>
<evidence type="ECO:0000256" key="2">
    <source>
        <dbReference type="ARBA" id="ARBA00022692"/>
    </source>
</evidence>
<evidence type="ECO:0000313" key="7">
    <source>
        <dbReference type="EMBL" id="EXI64212.1"/>
    </source>
</evidence>
<keyword evidence="3 5" id="KW-1133">Transmembrane helix</keyword>
<protein>
    <submittedName>
        <fullName evidence="7">Bicarbonate transporter, IctB family</fullName>
    </submittedName>
</protein>
<feature type="transmembrane region" description="Helical" evidence="5">
    <location>
        <begin position="159"/>
        <end position="179"/>
    </location>
</feature>
<dbReference type="EMBL" id="JFAX01000039">
    <property type="protein sequence ID" value="EXI64212.1"/>
    <property type="molecule type" value="Genomic_DNA"/>
</dbReference>
<keyword evidence="4 5" id="KW-0472">Membrane</keyword>
<name>A0A011NI16_9PROT</name>
<gene>
    <name evidence="7" type="ORF">AW08_03770</name>
</gene>
<evidence type="ECO:0000313" key="8">
    <source>
        <dbReference type="Proteomes" id="UP000020218"/>
    </source>
</evidence>
<feature type="transmembrane region" description="Helical" evidence="5">
    <location>
        <begin position="50"/>
        <end position="70"/>
    </location>
</feature>
<dbReference type="AlphaFoldDB" id="A0A011NI16"/>
<evidence type="ECO:0000256" key="5">
    <source>
        <dbReference type="SAM" id="Phobius"/>
    </source>
</evidence>
<dbReference type="STRING" id="1454001.AW08_03770"/>
<feature type="transmembrane region" description="Helical" evidence="5">
    <location>
        <begin position="90"/>
        <end position="107"/>
    </location>
</feature>
<comment type="subcellular location">
    <subcellularLocation>
        <location evidence="1">Membrane</location>
        <topology evidence="1">Multi-pass membrane protein</topology>
    </subcellularLocation>
</comment>
<accession>A0A011NI16</accession>
<dbReference type="PANTHER" id="PTHR37422">
    <property type="entry name" value="TEICHURONIC ACID BIOSYNTHESIS PROTEIN TUAE"/>
    <property type="match status" value="1"/>
</dbReference>
<evidence type="ECO:0000256" key="1">
    <source>
        <dbReference type="ARBA" id="ARBA00004141"/>
    </source>
</evidence>
<organism evidence="7 8">
    <name type="scientific">Candidatus Accumulibacter adjunctus</name>
    <dbReference type="NCBI Taxonomy" id="1454001"/>
    <lineage>
        <taxon>Bacteria</taxon>
        <taxon>Pseudomonadati</taxon>
        <taxon>Pseudomonadota</taxon>
        <taxon>Betaproteobacteria</taxon>
        <taxon>Candidatus Accumulibacter</taxon>
    </lineage>
</organism>
<sequence>MALAGFYALDFVRTGGDPRVAQLAVKQLLGCAVFLYFASVDLSPTAFVRALATLSSMIVGFYVYNSLVVLGSPYLANHLQEVTQEGRNQLGMYLAAMTTVLLFSLIVERRRVARYLLIGPAFILHGTALAYCMSRGAWIAFAVSATVGMIGFRRGRGPLILLGVASASVVGIVVLSKGLPVGVLGDAMEALGERYQTLLAVQDSASESSVGLRWSLLASALEEYSSSPLLGIGTEQFLSRHQYVTHNSYLQLLVENGIVGLLLFLVPQGVVIAVLIRLLKQSRQTGSEASRLPYGLGAVAVFVEMLFLNVLSGPLYFVFVGLAVNSWLGSVACSRGGGSSGGQSERAGGRIRDTDAAISRQGFWGFRRTG</sequence>
<dbReference type="Proteomes" id="UP000020218">
    <property type="component" value="Unassembled WGS sequence"/>
</dbReference>
<comment type="caution">
    <text evidence="7">The sequence shown here is derived from an EMBL/GenBank/DDBJ whole genome shotgun (WGS) entry which is preliminary data.</text>
</comment>
<feature type="transmembrane region" description="Helical" evidence="5">
    <location>
        <begin position="258"/>
        <end position="279"/>
    </location>
</feature>
<dbReference type="Pfam" id="PF04932">
    <property type="entry name" value="Wzy_C"/>
    <property type="match status" value="1"/>
</dbReference>
<keyword evidence="8" id="KW-1185">Reference proteome</keyword>
<reference evidence="7" key="1">
    <citation type="submission" date="2014-02" db="EMBL/GenBank/DDBJ databases">
        <title>Expanding our view of genomic diversity in Candidatus Accumulibacter clades.</title>
        <authorList>
            <person name="Skennerton C.T."/>
            <person name="Barr J.J."/>
            <person name="Slater F.R."/>
            <person name="Bond P.L."/>
            <person name="Tyson G.W."/>
        </authorList>
    </citation>
    <scope>NUCLEOTIDE SEQUENCE [LARGE SCALE GENOMIC DNA]</scope>
</reference>
<evidence type="ECO:0000259" key="6">
    <source>
        <dbReference type="Pfam" id="PF04932"/>
    </source>
</evidence>
<proteinExistence type="predicted"/>
<keyword evidence="2 5" id="KW-0812">Transmembrane</keyword>
<feature type="transmembrane region" description="Helical" evidence="5">
    <location>
        <begin position="20"/>
        <end position="38"/>
    </location>
</feature>
<evidence type="ECO:0000256" key="3">
    <source>
        <dbReference type="ARBA" id="ARBA00022989"/>
    </source>
</evidence>
<feature type="transmembrane region" description="Helical" evidence="5">
    <location>
        <begin position="136"/>
        <end position="152"/>
    </location>
</feature>
<dbReference type="InterPro" id="IPR007016">
    <property type="entry name" value="O-antigen_ligase-rel_domated"/>
</dbReference>
<feature type="transmembrane region" description="Helical" evidence="5">
    <location>
        <begin position="112"/>
        <end position="130"/>
    </location>
</feature>
<dbReference type="PANTHER" id="PTHR37422:SF23">
    <property type="entry name" value="TEICHURONIC ACID BIOSYNTHESIS PROTEIN TUAE"/>
    <property type="match status" value="1"/>
</dbReference>
<dbReference type="GO" id="GO:0016020">
    <property type="term" value="C:membrane"/>
    <property type="evidence" value="ECO:0007669"/>
    <property type="project" value="UniProtKB-SubCell"/>
</dbReference>